<name>A0ABU9HSD7_9FLAO</name>
<keyword evidence="3" id="KW-1185">Reference proteome</keyword>
<organism evidence="2 3">
    <name type="scientific">Flavobacterium arundinis</name>
    <dbReference type="NCBI Taxonomy" id="3139143"/>
    <lineage>
        <taxon>Bacteria</taxon>
        <taxon>Pseudomonadati</taxon>
        <taxon>Bacteroidota</taxon>
        <taxon>Flavobacteriia</taxon>
        <taxon>Flavobacteriales</taxon>
        <taxon>Flavobacteriaceae</taxon>
        <taxon>Flavobacterium</taxon>
    </lineage>
</organism>
<sequence length="85" mass="9073">MKILLVIAAFGLSSFALPGNSSEIKTLNKVEVDIRAYRATKSSGEGASDLYFNSVACRATFLAANPNYFANGGAMLPPYMVLTCM</sequence>
<protein>
    <submittedName>
        <fullName evidence="2">Uncharacterized protein</fullName>
    </submittedName>
</protein>
<feature type="signal peptide" evidence="1">
    <location>
        <begin position="1"/>
        <end position="18"/>
    </location>
</feature>
<comment type="caution">
    <text evidence="2">The sequence shown here is derived from an EMBL/GenBank/DDBJ whole genome shotgun (WGS) entry which is preliminary data.</text>
</comment>
<dbReference type="Proteomes" id="UP001464555">
    <property type="component" value="Unassembled WGS sequence"/>
</dbReference>
<feature type="chain" id="PRO_5045609880" evidence="1">
    <location>
        <begin position="19"/>
        <end position="85"/>
    </location>
</feature>
<reference evidence="2 3" key="1">
    <citation type="submission" date="2024-04" db="EMBL/GenBank/DDBJ databases">
        <title>Flavobacterium sp. DGU11 16S ribosomal RNA gene Genome sequencing and assembly.</title>
        <authorList>
            <person name="Park S."/>
        </authorList>
    </citation>
    <scope>NUCLEOTIDE SEQUENCE [LARGE SCALE GENOMIC DNA]</scope>
    <source>
        <strain evidence="2 3">DGU11</strain>
    </source>
</reference>
<evidence type="ECO:0000313" key="3">
    <source>
        <dbReference type="Proteomes" id="UP001464555"/>
    </source>
</evidence>
<dbReference type="RefSeq" id="WP_341695157.1">
    <property type="nucleotide sequence ID" value="NZ_JBBYHR010000001.1"/>
</dbReference>
<evidence type="ECO:0000256" key="1">
    <source>
        <dbReference type="SAM" id="SignalP"/>
    </source>
</evidence>
<accession>A0ABU9HSD7</accession>
<keyword evidence="1" id="KW-0732">Signal</keyword>
<dbReference type="EMBL" id="JBBYHR010000001">
    <property type="protein sequence ID" value="MEL1242832.1"/>
    <property type="molecule type" value="Genomic_DNA"/>
</dbReference>
<proteinExistence type="predicted"/>
<gene>
    <name evidence="2" type="ORF">AAEO56_01050</name>
</gene>
<evidence type="ECO:0000313" key="2">
    <source>
        <dbReference type="EMBL" id="MEL1242832.1"/>
    </source>
</evidence>